<accession>A0ABY4FM31</accession>
<dbReference type="Gene3D" id="3.10.450.50">
    <property type="match status" value="1"/>
</dbReference>
<sequence length="110" mass="11803">MSEPQLPQAVQRLVDAINAADTEAFVAAFANDGYVDDWGRVLSGPAGVRSWAETDAIGAGARMTVLEASTSDDVTELRFGWSSRVFNGESTAFATVRDDRVTAFRIPPHA</sequence>
<name>A0ABY4FM31_9MICO</name>
<keyword evidence="2" id="KW-1185">Reference proteome</keyword>
<evidence type="ECO:0000313" key="1">
    <source>
        <dbReference type="EMBL" id="UOQ57325.1"/>
    </source>
</evidence>
<gene>
    <name evidence="1" type="ORF">MUN78_00325</name>
</gene>
<organism evidence="1 2">
    <name type="scientific">Leucobacter allii</name>
    <dbReference type="NCBI Taxonomy" id="2932247"/>
    <lineage>
        <taxon>Bacteria</taxon>
        <taxon>Bacillati</taxon>
        <taxon>Actinomycetota</taxon>
        <taxon>Actinomycetes</taxon>
        <taxon>Micrococcales</taxon>
        <taxon>Microbacteriaceae</taxon>
        <taxon>Leucobacter</taxon>
    </lineage>
</organism>
<proteinExistence type="predicted"/>
<dbReference type="EMBL" id="CP095045">
    <property type="protein sequence ID" value="UOQ57325.1"/>
    <property type="molecule type" value="Genomic_DNA"/>
</dbReference>
<evidence type="ECO:0000313" key="2">
    <source>
        <dbReference type="Proteomes" id="UP000831786"/>
    </source>
</evidence>
<protein>
    <submittedName>
        <fullName evidence="1">Nuclear transport factor 2 family protein</fullName>
    </submittedName>
</protein>
<dbReference type="SUPFAM" id="SSF54427">
    <property type="entry name" value="NTF2-like"/>
    <property type="match status" value="1"/>
</dbReference>
<dbReference type="InterPro" id="IPR032710">
    <property type="entry name" value="NTF2-like_dom_sf"/>
</dbReference>
<dbReference type="Proteomes" id="UP000831786">
    <property type="component" value="Chromosome"/>
</dbReference>
<reference evidence="1 2" key="1">
    <citation type="submission" date="2022-04" db="EMBL/GenBank/DDBJ databases">
        <title>Leucobacter sp. isolated from rhizosphere of garlic.</title>
        <authorList>
            <person name="Won M."/>
            <person name="Lee C.-M."/>
            <person name="Woen H.-Y."/>
            <person name="Kwon S.-W."/>
        </authorList>
    </citation>
    <scope>NUCLEOTIDE SEQUENCE [LARGE SCALE GENOMIC DNA]</scope>
    <source>
        <strain evidence="1 2">H21R-40</strain>
    </source>
</reference>
<dbReference type="RefSeq" id="WP_244728027.1">
    <property type="nucleotide sequence ID" value="NZ_CP095045.1"/>
</dbReference>